<keyword evidence="3" id="KW-0238">DNA-binding</keyword>
<dbReference type="InterPro" id="IPR004827">
    <property type="entry name" value="bZIP"/>
</dbReference>
<evidence type="ECO:0000256" key="3">
    <source>
        <dbReference type="ARBA" id="ARBA00023125"/>
    </source>
</evidence>
<evidence type="ECO:0000313" key="8">
    <source>
        <dbReference type="Proteomes" id="UP000694941"/>
    </source>
</evidence>
<dbReference type="Proteomes" id="UP000694941">
    <property type="component" value="Unplaced"/>
</dbReference>
<evidence type="ECO:0000256" key="4">
    <source>
        <dbReference type="ARBA" id="ARBA00023163"/>
    </source>
</evidence>
<dbReference type="SMART" id="SM00338">
    <property type="entry name" value="BRLZ"/>
    <property type="match status" value="1"/>
</dbReference>
<evidence type="ECO:0000256" key="1">
    <source>
        <dbReference type="ARBA" id="ARBA00004123"/>
    </source>
</evidence>
<comment type="subcellular location">
    <subcellularLocation>
        <location evidence="1">Nucleus</location>
    </subcellularLocation>
</comment>
<dbReference type="SUPFAM" id="SSF57959">
    <property type="entry name" value="Leucine zipper domain"/>
    <property type="match status" value="1"/>
</dbReference>
<dbReference type="RefSeq" id="XP_013773215.1">
    <property type="nucleotide sequence ID" value="XM_013917761.2"/>
</dbReference>
<dbReference type="PANTHER" id="PTHR11988">
    <property type="entry name" value="THYROTROPH EMBRYONIC FACTOR RELATED"/>
    <property type="match status" value="1"/>
</dbReference>
<feature type="region of interest" description="Disordered" evidence="6">
    <location>
        <begin position="326"/>
        <end position="363"/>
    </location>
</feature>
<feature type="region of interest" description="Disordered" evidence="6">
    <location>
        <begin position="128"/>
        <end position="161"/>
    </location>
</feature>
<feature type="region of interest" description="Disordered" evidence="6">
    <location>
        <begin position="249"/>
        <end position="273"/>
    </location>
</feature>
<keyword evidence="5" id="KW-0539">Nucleus</keyword>
<organism evidence="8 9">
    <name type="scientific">Limulus polyphemus</name>
    <name type="common">Atlantic horseshoe crab</name>
    <dbReference type="NCBI Taxonomy" id="6850"/>
    <lineage>
        <taxon>Eukaryota</taxon>
        <taxon>Metazoa</taxon>
        <taxon>Ecdysozoa</taxon>
        <taxon>Arthropoda</taxon>
        <taxon>Chelicerata</taxon>
        <taxon>Merostomata</taxon>
        <taxon>Xiphosura</taxon>
        <taxon>Limulidae</taxon>
        <taxon>Limulus</taxon>
    </lineage>
</organism>
<evidence type="ECO:0000259" key="7">
    <source>
        <dbReference type="PROSITE" id="PS50217"/>
    </source>
</evidence>
<dbReference type="PANTHER" id="PTHR11988:SF56">
    <property type="entry name" value="TRANSCRIPTION FACTOR CES-2"/>
    <property type="match status" value="1"/>
</dbReference>
<reference evidence="9" key="1">
    <citation type="submission" date="2025-08" db="UniProtKB">
        <authorList>
            <consortium name="RefSeq"/>
        </authorList>
    </citation>
    <scope>IDENTIFICATION</scope>
    <source>
        <tissue evidence="9">Muscle</tissue>
    </source>
</reference>
<accession>A0ABM1B228</accession>
<evidence type="ECO:0000256" key="2">
    <source>
        <dbReference type="ARBA" id="ARBA00023015"/>
    </source>
</evidence>
<dbReference type="CDD" id="cd14695">
    <property type="entry name" value="bZIP_HLF"/>
    <property type="match status" value="1"/>
</dbReference>
<gene>
    <name evidence="9" type="primary">LOC106458273</name>
</gene>
<dbReference type="InterPro" id="IPR040223">
    <property type="entry name" value="PAR_bZIP"/>
</dbReference>
<dbReference type="GeneID" id="106458273"/>
<dbReference type="InterPro" id="IPR046347">
    <property type="entry name" value="bZIP_sf"/>
</dbReference>
<keyword evidence="2" id="KW-0805">Transcription regulation</keyword>
<dbReference type="Gene3D" id="1.20.5.170">
    <property type="match status" value="1"/>
</dbReference>
<evidence type="ECO:0000256" key="5">
    <source>
        <dbReference type="ARBA" id="ARBA00023242"/>
    </source>
</evidence>
<evidence type="ECO:0000313" key="9">
    <source>
        <dbReference type="RefSeq" id="XP_013773215.1"/>
    </source>
</evidence>
<feature type="domain" description="BZIP" evidence="7">
    <location>
        <begin position="381"/>
        <end position="438"/>
    </location>
</feature>
<feature type="compositionally biased region" description="Polar residues" evidence="6">
    <location>
        <begin position="350"/>
        <end position="363"/>
    </location>
</feature>
<dbReference type="Pfam" id="PF07716">
    <property type="entry name" value="bZIP_2"/>
    <property type="match status" value="1"/>
</dbReference>
<name>A0ABM1B228_LIMPO</name>
<keyword evidence="8" id="KW-1185">Reference proteome</keyword>
<evidence type="ECO:0000256" key="6">
    <source>
        <dbReference type="SAM" id="MobiDB-lite"/>
    </source>
</evidence>
<dbReference type="PROSITE" id="PS50217">
    <property type="entry name" value="BZIP"/>
    <property type="match status" value="1"/>
</dbReference>
<sequence length="444" mass="49489">MPTIHIFQLDRTAHSAVTANSSTTLMANTDPVPTFPPLVTADYGIPDGYLIPYLASRDGFHRVAEHDQPLDFSKKSRSPIEPSVEVRERNFTLSPTHHNEAVEQLETSESFVPFTAKTDHAQGLFLSSPSTLSGKRNLGQSSTSNSLFPSEVELSPKLDGSPDKDCVINRLHTTIPSIQPNTVAESRKTDKYIRPFKAYPNDPLQGYYNYPVQFPLTVDAITARSFLPNASDQAYLDFREHMLMAMKKTQETRRSGSRQQCLRKDNSDQRTTTDSVRVCTASESLNCTSKVATSESTFSAVLTPTSETTTHTTTISTSVCTNSAPLLSRTVDGSSNDSFKDSDKIAATDSPVSSENSQSTTPLSLFTFRKRSQSLTDDKKDEAYWERRKKNNEAAKRSRDSRRAKEDEIAIRAAYLEQENLKLRVEVATLKNETLKLRCLLYSS</sequence>
<proteinExistence type="predicted"/>
<feature type="compositionally biased region" description="Polar residues" evidence="6">
    <location>
        <begin position="128"/>
        <end position="148"/>
    </location>
</feature>
<protein>
    <submittedName>
        <fullName evidence="9">Uncharacterized protein LOC106458273</fullName>
    </submittedName>
</protein>
<keyword evidence="4" id="KW-0804">Transcription</keyword>